<reference evidence="2" key="1">
    <citation type="submission" date="2021-06" db="EMBL/GenBank/DDBJ databases">
        <title>A collection of bacterial strains from the Burkholderia cepacia Research Laboratory and Repository.</title>
        <authorList>
            <person name="Lipuma J."/>
            <person name="Spilker T."/>
        </authorList>
    </citation>
    <scope>NUCLEOTIDE SEQUENCE</scope>
    <source>
        <strain evidence="2">AU37435</strain>
    </source>
</reference>
<name>A0AAP2HK48_9BURK</name>
<dbReference type="AlphaFoldDB" id="A0AAP2HK48"/>
<keyword evidence="1" id="KW-1133">Transmembrane helix</keyword>
<proteinExistence type="predicted"/>
<keyword evidence="1" id="KW-0812">Transmembrane</keyword>
<evidence type="ECO:0000313" key="2">
    <source>
        <dbReference type="EMBL" id="MBU9357740.1"/>
    </source>
</evidence>
<keyword evidence="1" id="KW-0472">Membrane</keyword>
<protein>
    <recommendedName>
        <fullName evidence="4">Bacteriocin</fullName>
    </recommendedName>
</protein>
<evidence type="ECO:0000256" key="1">
    <source>
        <dbReference type="SAM" id="Phobius"/>
    </source>
</evidence>
<dbReference type="Proteomes" id="UP001196915">
    <property type="component" value="Unassembled WGS sequence"/>
</dbReference>
<evidence type="ECO:0008006" key="4">
    <source>
        <dbReference type="Google" id="ProtNLM"/>
    </source>
</evidence>
<organism evidence="2 3">
    <name type="scientific">Burkholderia multivorans</name>
    <dbReference type="NCBI Taxonomy" id="87883"/>
    <lineage>
        <taxon>Bacteria</taxon>
        <taxon>Pseudomonadati</taxon>
        <taxon>Pseudomonadota</taxon>
        <taxon>Betaproteobacteria</taxon>
        <taxon>Burkholderiales</taxon>
        <taxon>Burkholderiaceae</taxon>
        <taxon>Burkholderia</taxon>
        <taxon>Burkholderia cepacia complex</taxon>
    </lineage>
</organism>
<sequence>MAIQALSHHEIRKVSGGVGPVGAILGAGGNMAVYAAMHQIQNKPMTWQGVAWAAGTGAAIGATGGALMAA</sequence>
<dbReference type="EMBL" id="JAHPMX010000006">
    <property type="protein sequence ID" value="MBU9357740.1"/>
    <property type="molecule type" value="Genomic_DNA"/>
</dbReference>
<accession>A0AAP2HK48</accession>
<gene>
    <name evidence="2" type="ORF">KTE52_15505</name>
</gene>
<feature type="transmembrane region" description="Helical" evidence="1">
    <location>
        <begin position="49"/>
        <end position="69"/>
    </location>
</feature>
<feature type="transmembrane region" description="Helical" evidence="1">
    <location>
        <begin position="17"/>
        <end position="37"/>
    </location>
</feature>
<evidence type="ECO:0000313" key="3">
    <source>
        <dbReference type="Proteomes" id="UP001196915"/>
    </source>
</evidence>
<dbReference type="RefSeq" id="WP_140401359.1">
    <property type="nucleotide sequence ID" value="NZ_CADFDI010000003.1"/>
</dbReference>
<comment type="caution">
    <text evidence="2">The sequence shown here is derived from an EMBL/GenBank/DDBJ whole genome shotgun (WGS) entry which is preliminary data.</text>
</comment>